<keyword evidence="8" id="KW-0378">Hydrolase</keyword>
<keyword evidence="2" id="KW-1003">Cell membrane</keyword>
<evidence type="ECO:0000313" key="9">
    <source>
        <dbReference type="Proteomes" id="UP000473325"/>
    </source>
</evidence>
<feature type="transmembrane region" description="Helical" evidence="6">
    <location>
        <begin position="387"/>
        <end position="416"/>
    </location>
</feature>
<evidence type="ECO:0000256" key="2">
    <source>
        <dbReference type="ARBA" id="ARBA00022475"/>
    </source>
</evidence>
<evidence type="ECO:0000256" key="1">
    <source>
        <dbReference type="ARBA" id="ARBA00004651"/>
    </source>
</evidence>
<accession>A0A6L7F350</accession>
<dbReference type="GO" id="GO:0005886">
    <property type="term" value="C:plasma membrane"/>
    <property type="evidence" value="ECO:0007669"/>
    <property type="project" value="UniProtKB-SubCell"/>
</dbReference>
<feature type="transmembrane region" description="Helical" evidence="6">
    <location>
        <begin position="261"/>
        <end position="279"/>
    </location>
</feature>
<dbReference type="CDD" id="cd07731">
    <property type="entry name" value="ComA-like_MBL-fold"/>
    <property type="match status" value="1"/>
</dbReference>
<organism evidence="8 9">
    <name type="scientific">Nocardioides flavescens</name>
    <dbReference type="NCBI Taxonomy" id="2691959"/>
    <lineage>
        <taxon>Bacteria</taxon>
        <taxon>Bacillati</taxon>
        <taxon>Actinomycetota</taxon>
        <taxon>Actinomycetes</taxon>
        <taxon>Propionibacteriales</taxon>
        <taxon>Nocardioidaceae</taxon>
        <taxon>Nocardioides</taxon>
    </lineage>
</organism>
<evidence type="ECO:0000256" key="5">
    <source>
        <dbReference type="ARBA" id="ARBA00023136"/>
    </source>
</evidence>
<dbReference type="InterPro" id="IPR001279">
    <property type="entry name" value="Metallo-B-lactamas"/>
</dbReference>
<protein>
    <submittedName>
        <fullName evidence="8">MBL fold metallo-hydrolase</fullName>
    </submittedName>
</protein>
<keyword evidence="4 6" id="KW-1133">Transmembrane helix</keyword>
<dbReference type="InterPro" id="IPR052159">
    <property type="entry name" value="Competence_DNA_uptake"/>
</dbReference>
<dbReference type="Proteomes" id="UP000473325">
    <property type="component" value="Unassembled WGS sequence"/>
</dbReference>
<dbReference type="SMART" id="SM00849">
    <property type="entry name" value="Lactamase_B"/>
    <property type="match status" value="1"/>
</dbReference>
<dbReference type="PANTHER" id="PTHR30619:SF1">
    <property type="entry name" value="RECOMBINATION PROTEIN 2"/>
    <property type="match status" value="1"/>
</dbReference>
<dbReference type="PANTHER" id="PTHR30619">
    <property type="entry name" value="DNA INTERNALIZATION/COMPETENCE PROTEIN COMEC/REC2"/>
    <property type="match status" value="1"/>
</dbReference>
<sequence>MPLVGAAAWLGALGATVLAGRALVGATAVLVLVGGGAALVLRGRRLAPLVAALVLVALAAGGGAALRIARVSDNPVADLAHEGAAVSVVGTVTSDVRRVHGGFADQQLWRLEVRTVTGRGRTVELAAPVLVLDDVGEEGAEGPLLGAEVQLRGRLLAADDPDTAALLRPSGPISVVEGPDVWWRAAGAVRSALRESVAHRPADQRALVPALVAGDDGDVSSEVQEAFRTTGLTHLLAVSGTNLTLIVGFLLVLARWGGVRGRWLVVVAAAGIVGFVLVARTEPSVLRAAVMGTIGLVAMSANGRHRALRGLGLAVLVLVLVQPSLAVSAGFALSVLATGGILLLGPPWRDALGRWLPRWLAEAVAVPTAAQLACTPLVAAISGQVSLVAVVANLLAAPAVGPATVLGLAGGLVTLVWAPLGRLLGTLASWCVAWLVTVAEHGATLPAAAVSWGTGAGSLVALTALTLAIALLGPRVVRRPLLGAVVVLVLVAAVLVRPPALGWPPGDWVAVACDVGQGDALVLRAAPGQAVVVDAGPDPGQVDRCLDRLGVHRVPLLVLTHFHADHVDGTSGVADGRPVDAVETTRLLDPPGGVAAVADGLAAEGSGSAPTASAAYAETRRVGAVTLQVLWPLPDSPTQGPGDGSTANEASVVLLAEVGGLRLLLTGDLEPEGQAALARLLPGLRVDVLKMPHHGSPHQDEDWLVSLEASVVLVSVGADNDYGHPAASALDPLRAAGAEVHRTDQEGDLAVLASGEVATGR</sequence>
<reference evidence="8 9" key="1">
    <citation type="submission" date="2019-12" db="EMBL/GenBank/DDBJ databases">
        <authorList>
            <person name="Kun Z."/>
        </authorList>
    </citation>
    <scope>NUCLEOTIDE SEQUENCE [LARGE SCALE GENOMIC DNA]</scope>
    <source>
        <strain evidence="8 9">YIM 123512</strain>
    </source>
</reference>
<dbReference type="NCBIfam" id="TIGR00360">
    <property type="entry name" value="ComEC_N-term"/>
    <property type="match status" value="1"/>
</dbReference>
<evidence type="ECO:0000313" key="8">
    <source>
        <dbReference type="EMBL" id="MXG91054.1"/>
    </source>
</evidence>
<comment type="caution">
    <text evidence="8">The sequence shown here is derived from an EMBL/GenBank/DDBJ whole genome shotgun (WGS) entry which is preliminary data.</text>
</comment>
<evidence type="ECO:0000256" key="6">
    <source>
        <dbReference type="SAM" id="Phobius"/>
    </source>
</evidence>
<dbReference type="Gene3D" id="3.60.15.10">
    <property type="entry name" value="Ribonuclease Z/Hydroxyacylglutathione hydrolase-like"/>
    <property type="match status" value="1"/>
</dbReference>
<dbReference type="Pfam" id="PF03772">
    <property type="entry name" value="Competence"/>
    <property type="match status" value="1"/>
</dbReference>
<feature type="transmembrane region" description="Helical" evidence="6">
    <location>
        <begin position="46"/>
        <end position="66"/>
    </location>
</feature>
<dbReference type="InterPro" id="IPR004477">
    <property type="entry name" value="ComEC_N"/>
</dbReference>
<feature type="transmembrane region" description="Helical" evidence="6">
    <location>
        <begin position="285"/>
        <end position="301"/>
    </location>
</feature>
<dbReference type="SUPFAM" id="SSF56281">
    <property type="entry name" value="Metallo-hydrolase/oxidoreductase"/>
    <property type="match status" value="1"/>
</dbReference>
<comment type="subcellular location">
    <subcellularLocation>
        <location evidence="1">Cell membrane</location>
        <topology evidence="1">Multi-pass membrane protein</topology>
    </subcellularLocation>
</comment>
<evidence type="ECO:0000256" key="4">
    <source>
        <dbReference type="ARBA" id="ARBA00022989"/>
    </source>
</evidence>
<feature type="transmembrane region" description="Helical" evidence="6">
    <location>
        <begin position="360"/>
        <end position="381"/>
    </location>
</feature>
<feature type="transmembrane region" description="Helical" evidence="6">
    <location>
        <begin position="308"/>
        <end position="325"/>
    </location>
</feature>
<dbReference type="InterPro" id="IPR036866">
    <property type="entry name" value="RibonucZ/Hydroxyglut_hydro"/>
</dbReference>
<feature type="transmembrane region" description="Helical" evidence="6">
    <location>
        <begin position="480"/>
        <end position="496"/>
    </location>
</feature>
<feature type="transmembrane region" description="Helical" evidence="6">
    <location>
        <begin position="24"/>
        <end position="41"/>
    </location>
</feature>
<dbReference type="InterPro" id="IPR035681">
    <property type="entry name" value="ComA-like_MBL"/>
</dbReference>
<dbReference type="EMBL" id="WUEK01000010">
    <property type="protein sequence ID" value="MXG91054.1"/>
    <property type="molecule type" value="Genomic_DNA"/>
</dbReference>
<keyword evidence="5 6" id="KW-0472">Membrane</keyword>
<gene>
    <name evidence="8" type="ORF">GRQ65_16015</name>
</gene>
<dbReference type="AlphaFoldDB" id="A0A6L7F350"/>
<feature type="transmembrane region" description="Helical" evidence="6">
    <location>
        <begin position="449"/>
        <end position="473"/>
    </location>
</feature>
<feature type="domain" description="Metallo-beta-lactamase" evidence="7">
    <location>
        <begin position="517"/>
        <end position="716"/>
    </location>
</feature>
<dbReference type="Pfam" id="PF00753">
    <property type="entry name" value="Lactamase_B"/>
    <property type="match status" value="1"/>
</dbReference>
<evidence type="ECO:0000259" key="7">
    <source>
        <dbReference type="SMART" id="SM00849"/>
    </source>
</evidence>
<keyword evidence="3 6" id="KW-0812">Transmembrane</keyword>
<name>A0A6L7F350_9ACTN</name>
<proteinExistence type="predicted"/>
<evidence type="ECO:0000256" key="3">
    <source>
        <dbReference type="ARBA" id="ARBA00022692"/>
    </source>
</evidence>
<feature type="transmembrane region" description="Helical" evidence="6">
    <location>
        <begin position="232"/>
        <end position="254"/>
    </location>
</feature>
<keyword evidence="9" id="KW-1185">Reference proteome</keyword>
<dbReference type="GO" id="GO:0016787">
    <property type="term" value="F:hydrolase activity"/>
    <property type="evidence" value="ECO:0007669"/>
    <property type="project" value="UniProtKB-KW"/>
</dbReference>